<evidence type="ECO:0000313" key="1">
    <source>
        <dbReference type="EMBL" id="HAT3580872.1"/>
    </source>
</evidence>
<sequence length="89" mass="10499">MDIKYKEIEAKLFELIDMLKTCFTQTELDEVIEFIKYNEYGLALDTVIDIIIEEDKKINNDILNMMIKLSNIMNLDSESLNKKMIAYIL</sequence>
<dbReference type="InterPro" id="IPR047880">
    <property type="entry name" value="MafI-like"/>
</dbReference>
<reference evidence="1" key="2">
    <citation type="submission" date="2020-10" db="EMBL/GenBank/DDBJ databases">
        <authorList>
            <consortium name="NCBI Pathogen Detection Project"/>
        </authorList>
    </citation>
    <scope>NUCLEOTIDE SEQUENCE</scope>
    <source>
        <strain evidence="1">CAVp300</strain>
    </source>
</reference>
<comment type="caution">
    <text evidence="1">The sequence shown here is derived from an EMBL/GenBank/DDBJ whole genome shotgun (WGS) entry which is preliminary data.</text>
</comment>
<proteinExistence type="predicted"/>
<dbReference type="NCBIfam" id="NF033691">
    <property type="entry name" value="immunity_MafI"/>
    <property type="match status" value="1"/>
</dbReference>
<dbReference type="RefSeq" id="WP_047370798.1">
    <property type="nucleotide sequence ID" value="NZ_CABMNU010000005.1"/>
</dbReference>
<protein>
    <submittedName>
        <fullName evidence="1">MafI family immunity protein</fullName>
    </submittedName>
</protein>
<reference evidence="1" key="1">
    <citation type="journal article" date="2018" name="Genome Biol.">
        <title>SKESA: strategic k-mer extension for scrupulous assemblies.</title>
        <authorList>
            <person name="Souvorov A."/>
            <person name="Agarwala R."/>
            <person name="Lipman D.J."/>
        </authorList>
    </citation>
    <scope>NUCLEOTIDE SEQUENCE</scope>
    <source>
        <strain evidence="1">CAVp300</strain>
    </source>
</reference>
<accession>A0A9P3T4M9</accession>
<gene>
    <name evidence="1" type="ORF">I8531_001140</name>
</gene>
<dbReference type="AlphaFoldDB" id="A0A9P3T4M9"/>
<dbReference type="EMBL" id="DACSUM010000006">
    <property type="protein sequence ID" value="HAT3580872.1"/>
    <property type="molecule type" value="Genomic_DNA"/>
</dbReference>
<name>A0A9P3T4M9_KLUIN</name>
<organism evidence="1 2">
    <name type="scientific">Kluyvera intermedia</name>
    <name type="common">Enterobacter intermedius</name>
    <dbReference type="NCBI Taxonomy" id="61648"/>
    <lineage>
        <taxon>Bacteria</taxon>
        <taxon>Pseudomonadati</taxon>
        <taxon>Pseudomonadota</taxon>
        <taxon>Gammaproteobacteria</taxon>
        <taxon>Enterobacterales</taxon>
        <taxon>Enterobacteriaceae</taxon>
        <taxon>Kluyvera</taxon>
    </lineage>
</organism>
<dbReference type="Proteomes" id="UP000867740">
    <property type="component" value="Unassembled WGS sequence"/>
</dbReference>
<evidence type="ECO:0000313" key="2">
    <source>
        <dbReference type="Proteomes" id="UP000867740"/>
    </source>
</evidence>